<dbReference type="EMBL" id="CP036264">
    <property type="protein sequence ID" value="QEF98955.1"/>
    <property type="molecule type" value="Genomic_DNA"/>
</dbReference>
<dbReference type="PANTHER" id="PTHR30093:SF2">
    <property type="entry name" value="TYPE II SECRETION SYSTEM PROTEIN H"/>
    <property type="match status" value="1"/>
</dbReference>
<dbReference type="PANTHER" id="PTHR30093">
    <property type="entry name" value="GENERAL SECRETION PATHWAY PROTEIN G"/>
    <property type="match status" value="1"/>
</dbReference>
<evidence type="ECO:0000313" key="2">
    <source>
        <dbReference type="EMBL" id="QEF98955.1"/>
    </source>
</evidence>
<name>A0A5B9MHA8_9BACT</name>
<dbReference type="Gene3D" id="3.30.700.10">
    <property type="entry name" value="Glycoprotein, Type 4 Pilin"/>
    <property type="match status" value="1"/>
</dbReference>
<accession>A0A5B9MHA8</accession>
<dbReference type="Proteomes" id="UP000321353">
    <property type="component" value="Chromosome"/>
</dbReference>
<dbReference type="InterPro" id="IPR012902">
    <property type="entry name" value="N_methyl_site"/>
</dbReference>
<gene>
    <name evidence="2" type="ORF">Mal15_30130</name>
</gene>
<feature type="domain" description="DUF1559" evidence="1">
    <location>
        <begin position="35"/>
        <end position="372"/>
    </location>
</feature>
<dbReference type="NCBIfam" id="TIGR04294">
    <property type="entry name" value="pre_pil_HX9DG"/>
    <property type="match status" value="1"/>
</dbReference>
<keyword evidence="3" id="KW-1185">Reference proteome</keyword>
<sequence>MKRPAQMSNGFTLVELLVVIAIIGILVGLLLPAVQAAREAARRMSCSNNFKQVGLAIHNYHSAYRQLPIHGVGTGSPAGGAAPFGVVDATTDWWTNYGDSNAWRLSALVGLTPFMEQQALWDELSNPSFVNALAPDTPLSVAWPAMGPTVEFIQYRPWVTELPMLRCPSDPGAGLPAQGRTNYAVCLGDSIDWSIRGPKQHQVARGGEMVSDSTSARRSLAADRGTFVPHKDAKFRDILDGLSNTIAFAEILTDLGDRDTRGIQSINGNPPDEIRLNPSYCIDNNQVDPDRPRFWAPTTPTENSNNGRGFKWADFRPNFSGCHTILPPNAPIGGGSSVGETGMFPPSSRHQGGAHILMADGAVIFVTDSVEAGDSHHEMVWLTPADLTSSPGSQSPFGLWGALGTRASREVIQESLNQ</sequence>
<dbReference type="AlphaFoldDB" id="A0A5B9MHA8"/>
<dbReference type="Pfam" id="PF07596">
    <property type="entry name" value="SBP_bac_10"/>
    <property type="match status" value="1"/>
</dbReference>
<dbReference type="RefSeq" id="WP_147868427.1">
    <property type="nucleotide sequence ID" value="NZ_CP036264.1"/>
</dbReference>
<proteinExistence type="predicted"/>
<evidence type="ECO:0000313" key="3">
    <source>
        <dbReference type="Proteomes" id="UP000321353"/>
    </source>
</evidence>
<dbReference type="InterPro" id="IPR011453">
    <property type="entry name" value="DUF1559"/>
</dbReference>
<dbReference type="InterPro" id="IPR027558">
    <property type="entry name" value="Pre_pil_HX9DG_C"/>
</dbReference>
<dbReference type="InterPro" id="IPR045584">
    <property type="entry name" value="Pilin-like"/>
</dbReference>
<organism evidence="2 3">
    <name type="scientific">Stieleria maiorica</name>
    <dbReference type="NCBI Taxonomy" id="2795974"/>
    <lineage>
        <taxon>Bacteria</taxon>
        <taxon>Pseudomonadati</taxon>
        <taxon>Planctomycetota</taxon>
        <taxon>Planctomycetia</taxon>
        <taxon>Pirellulales</taxon>
        <taxon>Pirellulaceae</taxon>
        <taxon>Stieleria</taxon>
    </lineage>
</organism>
<evidence type="ECO:0000259" key="1">
    <source>
        <dbReference type="Pfam" id="PF07596"/>
    </source>
</evidence>
<dbReference type="NCBIfam" id="TIGR02532">
    <property type="entry name" value="IV_pilin_GFxxxE"/>
    <property type="match status" value="1"/>
</dbReference>
<protein>
    <recommendedName>
        <fullName evidence="1">DUF1559 domain-containing protein</fullName>
    </recommendedName>
</protein>
<dbReference type="Pfam" id="PF07963">
    <property type="entry name" value="N_methyl"/>
    <property type="match status" value="1"/>
</dbReference>
<dbReference type="KEGG" id="smam:Mal15_30130"/>
<dbReference type="SUPFAM" id="SSF54523">
    <property type="entry name" value="Pili subunits"/>
    <property type="match status" value="1"/>
</dbReference>
<reference evidence="2 3" key="1">
    <citation type="submission" date="2019-02" db="EMBL/GenBank/DDBJ databases">
        <title>Planctomycetal bacteria perform biofilm scaping via a novel small molecule.</title>
        <authorList>
            <person name="Jeske O."/>
            <person name="Boedeker C."/>
            <person name="Wiegand S."/>
            <person name="Breitling P."/>
            <person name="Kallscheuer N."/>
            <person name="Jogler M."/>
            <person name="Rohde M."/>
            <person name="Petersen J."/>
            <person name="Medema M.H."/>
            <person name="Surup F."/>
            <person name="Jogler C."/>
        </authorList>
    </citation>
    <scope>NUCLEOTIDE SEQUENCE [LARGE SCALE GENOMIC DNA]</scope>
    <source>
        <strain evidence="2 3">Mal15</strain>
    </source>
</reference>